<organism evidence="10 11">
    <name type="scientific">Lentilactobacillus diolivorans DSM 14421</name>
    <dbReference type="NCBI Taxonomy" id="1423739"/>
    <lineage>
        <taxon>Bacteria</taxon>
        <taxon>Bacillati</taxon>
        <taxon>Bacillota</taxon>
        <taxon>Bacilli</taxon>
        <taxon>Lactobacillales</taxon>
        <taxon>Lactobacillaceae</taxon>
        <taxon>Lentilactobacillus</taxon>
    </lineage>
</organism>
<comment type="cofactor">
    <cofactor evidence="2">
        <name>Mg(2+)</name>
        <dbReference type="ChEBI" id="CHEBI:18420"/>
    </cofactor>
</comment>
<dbReference type="InterPro" id="IPR035097">
    <property type="entry name" value="M29_N-terminal"/>
</dbReference>
<evidence type="ECO:0000256" key="7">
    <source>
        <dbReference type="ARBA" id="ARBA00022723"/>
    </source>
</evidence>
<comment type="similarity">
    <text evidence="4">Belongs to the peptidase M29 family.</text>
</comment>
<evidence type="ECO:0000256" key="9">
    <source>
        <dbReference type="ARBA" id="ARBA00023049"/>
    </source>
</evidence>
<dbReference type="GO" id="GO:0004177">
    <property type="term" value="F:aminopeptidase activity"/>
    <property type="evidence" value="ECO:0007669"/>
    <property type="project" value="UniProtKB-KW"/>
</dbReference>
<dbReference type="EMBL" id="AZEY01000107">
    <property type="protein sequence ID" value="KRL62596.1"/>
    <property type="molecule type" value="Genomic_DNA"/>
</dbReference>
<keyword evidence="7" id="KW-0479">Metal-binding</keyword>
<dbReference type="SUPFAM" id="SSF144052">
    <property type="entry name" value="Thermophilic metalloprotease-like"/>
    <property type="match status" value="1"/>
</dbReference>
<dbReference type="Pfam" id="PF02073">
    <property type="entry name" value="Peptidase_M29"/>
    <property type="match status" value="1"/>
</dbReference>
<dbReference type="AlphaFoldDB" id="A0A0R1S4V8"/>
<dbReference type="GO" id="GO:0046872">
    <property type="term" value="F:metal ion binding"/>
    <property type="evidence" value="ECO:0007669"/>
    <property type="project" value="UniProtKB-KW"/>
</dbReference>
<keyword evidence="5 10" id="KW-0031">Aminopeptidase</keyword>
<keyword evidence="6" id="KW-0645">Protease</keyword>
<sequence>MGKLNGNFDELLQKYADLLTKVGLNVQPNQTIILYANVRQFRLVRLITHSAYILGANEVIVKWRDSILQKDFLLHTTNDRLSTPYEFEKLAAKELMAKKASRLSLLSESPAEFDGIDSKRIQAYQQMMTKVKVPVTKATMNNQISWVVAGAAGPEWAHLVYPNSPVHEATDQLWHAIFKMARVISDDPLSAWQSHITFLSDRADWLNQQRFDQLHYYSDKTDITVGLPQGHIWEAAGATDLAGNFFIPNIPTEEVFTAPDNQRINGTVFSTLPLSSNGQLIKNIRLTFKDGKVINANASTGQSLLRQLIDTDAGSRSLGEVALVPQNSPIAKAQTIFFNTLFDENASDHMALGAAYPFSVKNGTSKSDAELTQLGLNQSDIHVDFMMGSDDMMIDGITKDGKQVPIMKNGNWA</sequence>
<comment type="caution">
    <text evidence="10">The sequence shown here is derived from an EMBL/GenBank/DDBJ whole genome shotgun (WGS) entry which is preliminary data.</text>
</comment>
<accession>A0A0R1S4V8</accession>
<evidence type="ECO:0000256" key="3">
    <source>
        <dbReference type="ARBA" id="ARBA00001947"/>
    </source>
</evidence>
<dbReference type="InterPro" id="IPR052170">
    <property type="entry name" value="M29_Exopeptidase"/>
</dbReference>
<evidence type="ECO:0000313" key="10">
    <source>
        <dbReference type="EMBL" id="KRL62596.1"/>
    </source>
</evidence>
<keyword evidence="9" id="KW-0482">Metalloprotease</keyword>
<evidence type="ECO:0000256" key="8">
    <source>
        <dbReference type="ARBA" id="ARBA00022801"/>
    </source>
</evidence>
<reference evidence="10 11" key="1">
    <citation type="journal article" date="2015" name="Genome Announc.">
        <title>Expanding the biotechnology potential of lactobacilli through comparative genomics of 213 strains and associated genera.</title>
        <authorList>
            <person name="Sun Z."/>
            <person name="Harris H.M."/>
            <person name="McCann A."/>
            <person name="Guo C."/>
            <person name="Argimon S."/>
            <person name="Zhang W."/>
            <person name="Yang X."/>
            <person name="Jeffery I.B."/>
            <person name="Cooney J.C."/>
            <person name="Kagawa T.F."/>
            <person name="Liu W."/>
            <person name="Song Y."/>
            <person name="Salvetti E."/>
            <person name="Wrobel A."/>
            <person name="Rasinkangas P."/>
            <person name="Parkhill J."/>
            <person name="Rea M.C."/>
            <person name="O'Sullivan O."/>
            <person name="Ritari J."/>
            <person name="Douillard F.P."/>
            <person name="Paul Ross R."/>
            <person name="Yang R."/>
            <person name="Briner A.E."/>
            <person name="Felis G.E."/>
            <person name="de Vos W.M."/>
            <person name="Barrangou R."/>
            <person name="Klaenhammer T.R."/>
            <person name="Caufield P.W."/>
            <person name="Cui Y."/>
            <person name="Zhang H."/>
            <person name="O'Toole P.W."/>
        </authorList>
    </citation>
    <scope>NUCLEOTIDE SEQUENCE [LARGE SCALE GENOMIC DNA]</scope>
    <source>
        <strain evidence="10 11">DSM 14421</strain>
    </source>
</reference>
<name>A0A0R1S4V8_9LACO</name>
<dbReference type="InterPro" id="IPR000787">
    <property type="entry name" value="Peptidase_M29"/>
</dbReference>
<evidence type="ECO:0000313" key="11">
    <source>
        <dbReference type="Proteomes" id="UP000052013"/>
    </source>
</evidence>
<dbReference type="PANTHER" id="PTHR34448">
    <property type="entry name" value="AMINOPEPTIDASE"/>
    <property type="match status" value="1"/>
</dbReference>
<evidence type="ECO:0000256" key="2">
    <source>
        <dbReference type="ARBA" id="ARBA00001946"/>
    </source>
</evidence>
<dbReference type="PRINTS" id="PR00919">
    <property type="entry name" value="THERMOPTASE"/>
</dbReference>
<proteinExistence type="inferred from homology"/>
<protein>
    <submittedName>
        <fullName evidence="10">Leucyl aminopeptidase (Aminopeptidase t)</fullName>
    </submittedName>
</protein>
<evidence type="ECO:0000256" key="5">
    <source>
        <dbReference type="ARBA" id="ARBA00022438"/>
    </source>
</evidence>
<dbReference type="PATRIC" id="fig|1423739.3.peg.1920"/>
<dbReference type="STRING" id="1423739.FC85_GL001835"/>
<comment type="cofactor">
    <cofactor evidence="3">
        <name>Zn(2+)</name>
        <dbReference type="ChEBI" id="CHEBI:29105"/>
    </cofactor>
</comment>
<dbReference type="Proteomes" id="UP000052013">
    <property type="component" value="Unassembled WGS sequence"/>
</dbReference>
<dbReference type="GO" id="GO:0008237">
    <property type="term" value="F:metallopeptidase activity"/>
    <property type="evidence" value="ECO:0007669"/>
    <property type="project" value="UniProtKB-KW"/>
</dbReference>
<evidence type="ECO:0000256" key="1">
    <source>
        <dbReference type="ARBA" id="ARBA00001941"/>
    </source>
</evidence>
<gene>
    <name evidence="10" type="ORF">FC85_GL001835</name>
</gene>
<comment type="cofactor">
    <cofactor evidence="1">
        <name>Co(2+)</name>
        <dbReference type="ChEBI" id="CHEBI:48828"/>
    </cofactor>
</comment>
<dbReference type="PANTHER" id="PTHR34448:SF3">
    <property type="entry name" value="AMINOPEPTIDASE AMPS"/>
    <property type="match status" value="1"/>
</dbReference>
<dbReference type="GO" id="GO:0006508">
    <property type="term" value="P:proteolysis"/>
    <property type="evidence" value="ECO:0007669"/>
    <property type="project" value="UniProtKB-KW"/>
</dbReference>
<dbReference type="Gene3D" id="3.40.1830.10">
    <property type="entry name" value="Thermophilic metalloprotease (M29)"/>
    <property type="match status" value="1"/>
</dbReference>
<evidence type="ECO:0000256" key="6">
    <source>
        <dbReference type="ARBA" id="ARBA00022670"/>
    </source>
</evidence>
<evidence type="ECO:0000256" key="4">
    <source>
        <dbReference type="ARBA" id="ARBA00008236"/>
    </source>
</evidence>
<keyword evidence="8" id="KW-0378">Hydrolase</keyword>